<sequence>MGFYVDRICIAFINYPYGHFRSRFIEFNPSIGGFT</sequence>
<evidence type="ECO:0000313" key="2">
    <source>
        <dbReference type="Proteomes" id="UP000199161"/>
    </source>
</evidence>
<proteinExistence type="predicted"/>
<dbReference type="Proteomes" id="UP000199161">
    <property type="component" value="Unassembled WGS sequence"/>
</dbReference>
<dbReference type="EMBL" id="FOKW01000003">
    <property type="protein sequence ID" value="SFB97674.1"/>
    <property type="molecule type" value="Genomic_DNA"/>
</dbReference>
<evidence type="ECO:0000313" key="1">
    <source>
        <dbReference type="EMBL" id="SFB97674.1"/>
    </source>
</evidence>
<gene>
    <name evidence="1" type="ORF">SAMN05444422_103315</name>
</gene>
<protein>
    <submittedName>
        <fullName evidence="1">Uncharacterized protein</fullName>
    </submittedName>
</protein>
<reference evidence="2" key="1">
    <citation type="submission" date="2016-10" db="EMBL/GenBank/DDBJ databases">
        <authorList>
            <person name="Varghese N."/>
            <person name="Submissions S."/>
        </authorList>
    </citation>
    <scope>NUCLEOTIDE SEQUENCE [LARGE SCALE GENOMIC DNA]</scope>
    <source>
        <strain evidence="2">DSM 13078</strain>
    </source>
</reference>
<dbReference type="AlphaFoldDB" id="A0A1I1FEG1"/>
<name>A0A1I1FEG1_NATHA</name>
<accession>A0A1I1FEG1</accession>
<keyword evidence="2" id="KW-1185">Reference proteome</keyword>
<organism evidence="1 2">
    <name type="scientific">Natronobacterium haloterrestre</name>
    <name type="common">Halobiforma haloterrestris</name>
    <dbReference type="NCBI Taxonomy" id="148448"/>
    <lineage>
        <taxon>Archaea</taxon>
        <taxon>Methanobacteriati</taxon>
        <taxon>Methanobacteriota</taxon>
        <taxon>Stenosarchaea group</taxon>
        <taxon>Halobacteria</taxon>
        <taxon>Halobacteriales</taxon>
        <taxon>Natrialbaceae</taxon>
        <taxon>Natronobacterium</taxon>
    </lineage>
</organism>